<keyword evidence="2" id="KW-0678">Repressor</keyword>
<dbReference type="PANTHER" id="PTHR21043">
    <property type="entry name" value="IOJAP SUPERFAMILY ORTHOLOG"/>
    <property type="match status" value="1"/>
</dbReference>
<dbReference type="OMA" id="YNLEAFW"/>
<sequence length="116" mass="13430">MNFLESREKAIRVARIVLEKKAENVIIIDVSQISGLTDYLVICTGLTNTQRKAIQRSVEEEMEKLGFTPRGIEGREGTGWTLLDYYDLIVHIFSPRAREFYDIESLYENVPKITEF</sequence>
<dbReference type="GO" id="GO:0043023">
    <property type="term" value="F:ribosomal large subunit binding"/>
    <property type="evidence" value="ECO:0007669"/>
    <property type="project" value="TreeGrafter"/>
</dbReference>
<evidence type="ECO:0000256" key="2">
    <source>
        <dbReference type="HAMAP-Rule" id="MF_01477"/>
    </source>
</evidence>
<evidence type="ECO:0000256" key="1">
    <source>
        <dbReference type="ARBA" id="ARBA00010574"/>
    </source>
</evidence>
<keyword evidence="2" id="KW-0963">Cytoplasm</keyword>
<dbReference type="GO" id="GO:0017148">
    <property type="term" value="P:negative regulation of translation"/>
    <property type="evidence" value="ECO:0007669"/>
    <property type="project" value="UniProtKB-UniRule"/>
</dbReference>
<organism evidence="3">
    <name type="scientific">Dictyoglomus thermophilum</name>
    <dbReference type="NCBI Taxonomy" id="14"/>
    <lineage>
        <taxon>Bacteria</taxon>
        <taxon>Pseudomonadati</taxon>
        <taxon>Dictyoglomota</taxon>
        <taxon>Dictyoglomia</taxon>
        <taxon>Dictyoglomales</taxon>
        <taxon>Dictyoglomaceae</taxon>
        <taxon>Dictyoglomus</taxon>
    </lineage>
</organism>
<comment type="function">
    <text evidence="2">Functions as a ribosomal silencing factor. Interacts with ribosomal protein uL14 (rplN), blocking formation of intersubunit bridge B8. Prevents association of the 30S and 50S ribosomal subunits and the formation of functional ribosomes, thus repressing translation.</text>
</comment>
<keyword evidence="2" id="KW-0810">Translation regulation</keyword>
<dbReference type="GO" id="GO:0005737">
    <property type="term" value="C:cytoplasm"/>
    <property type="evidence" value="ECO:0007669"/>
    <property type="project" value="UniProtKB-SubCell"/>
</dbReference>
<comment type="similarity">
    <text evidence="1 2">Belongs to the Iojap/RsfS family.</text>
</comment>
<comment type="subcellular location">
    <subcellularLocation>
        <location evidence="2">Cytoplasm</location>
    </subcellularLocation>
</comment>
<dbReference type="Pfam" id="PF02410">
    <property type="entry name" value="RsfS"/>
    <property type="match status" value="1"/>
</dbReference>
<dbReference type="SUPFAM" id="SSF81301">
    <property type="entry name" value="Nucleotidyltransferase"/>
    <property type="match status" value="1"/>
</dbReference>
<dbReference type="InterPro" id="IPR004394">
    <property type="entry name" value="Iojap/RsfS/C7orf30"/>
</dbReference>
<proteinExistence type="inferred from homology"/>
<dbReference type="GO" id="GO:0042256">
    <property type="term" value="P:cytosolic ribosome assembly"/>
    <property type="evidence" value="ECO:0007669"/>
    <property type="project" value="UniProtKB-UniRule"/>
</dbReference>
<name>A0A7C2CMB7_DICTH</name>
<dbReference type="AlphaFoldDB" id="A0A7C2CMB7"/>
<comment type="subunit">
    <text evidence="2">Interacts with ribosomal protein uL14 (rplN).</text>
</comment>
<dbReference type="EMBL" id="DTDV01000013">
    <property type="protein sequence ID" value="HGK23722.1"/>
    <property type="molecule type" value="Genomic_DNA"/>
</dbReference>
<dbReference type="Gene3D" id="3.30.460.10">
    <property type="entry name" value="Beta Polymerase, domain 2"/>
    <property type="match status" value="1"/>
</dbReference>
<dbReference type="RefSeq" id="WP_012547208.1">
    <property type="nucleotide sequence ID" value="NZ_VTFL01000007.1"/>
</dbReference>
<dbReference type="HAMAP" id="MF_01477">
    <property type="entry name" value="Iojap_RsfS"/>
    <property type="match status" value="1"/>
</dbReference>
<comment type="caution">
    <text evidence="3">The sequence shown here is derived from an EMBL/GenBank/DDBJ whole genome shotgun (WGS) entry which is preliminary data.</text>
</comment>
<dbReference type="PANTHER" id="PTHR21043:SF0">
    <property type="entry name" value="MITOCHONDRIAL ASSEMBLY OF RIBOSOMAL LARGE SUBUNIT PROTEIN 1"/>
    <property type="match status" value="1"/>
</dbReference>
<reference evidence="3" key="1">
    <citation type="journal article" date="2020" name="mSystems">
        <title>Genome- and Community-Level Interaction Insights into Carbon Utilization and Element Cycling Functions of Hydrothermarchaeota in Hydrothermal Sediment.</title>
        <authorList>
            <person name="Zhou Z."/>
            <person name="Liu Y."/>
            <person name="Xu W."/>
            <person name="Pan J."/>
            <person name="Luo Z.H."/>
            <person name="Li M."/>
        </authorList>
    </citation>
    <scope>NUCLEOTIDE SEQUENCE [LARGE SCALE GENOMIC DNA]</scope>
    <source>
        <strain evidence="3">SpSt-70</strain>
    </source>
</reference>
<dbReference type="InterPro" id="IPR043519">
    <property type="entry name" value="NT_sf"/>
</dbReference>
<protein>
    <recommendedName>
        <fullName evidence="2">Ribosomal silencing factor RsfS</fullName>
    </recommendedName>
</protein>
<accession>A0A7C2CMB7</accession>
<dbReference type="GO" id="GO:0090071">
    <property type="term" value="P:negative regulation of ribosome biogenesis"/>
    <property type="evidence" value="ECO:0007669"/>
    <property type="project" value="UniProtKB-UniRule"/>
</dbReference>
<dbReference type="NCBIfam" id="TIGR00090">
    <property type="entry name" value="rsfS_iojap_ybeB"/>
    <property type="match status" value="1"/>
</dbReference>
<gene>
    <name evidence="2 3" type="primary">rsfS</name>
    <name evidence="3" type="ORF">ENU78_04645</name>
</gene>
<evidence type="ECO:0000313" key="3">
    <source>
        <dbReference type="EMBL" id="HGK23722.1"/>
    </source>
</evidence>